<comment type="caution">
    <text evidence="7">The sequence shown here is derived from an EMBL/GenBank/DDBJ whole genome shotgun (WGS) entry which is preliminary data.</text>
</comment>
<dbReference type="RefSeq" id="WP_379796686.1">
    <property type="nucleotide sequence ID" value="NZ_JBHSFY010000004.1"/>
</dbReference>
<feature type="transmembrane region" description="Helical" evidence="5">
    <location>
        <begin position="7"/>
        <end position="24"/>
    </location>
</feature>
<dbReference type="EMBL" id="JBHSFY010000004">
    <property type="protein sequence ID" value="MFC4476997.1"/>
    <property type="molecule type" value="Genomic_DNA"/>
</dbReference>
<feature type="transmembrane region" description="Helical" evidence="5">
    <location>
        <begin position="30"/>
        <end position="55"/>
    </location>
</feature>
<keyword evidence="8" id="KW-1185">Reference proteome</keyword>
<name>A0ABV8ZEM3_9FLAO</name>
<dbReference type="InterPro" id="IPR007829">
    <property type="entry name" value="TM2"/>
</dbReference>
<evidence type="ECO:0000313" key="8">
    <source>
        <dbReference type="Proteomes" id="UP001596003"/>
    </source>
</evidence>
<evidence type="ECO:0000256" key="4">
    <source>
        <dbReference type="ARBA" id="ARBA00023136"/>
    </source>
</evidence>
<evidence type="ECO:0000256" key="3">
    <source>
        <dbReference type="ARBA" id="ARBA00022989"/>
    </source>
</evidence>
<proteinExistence type="predicted"/>
<protein>
    <submittedName>
        <fullName evidence="7">TM2 domain-containing protein</fullName>
    </submittedName>
</protein>
<keyword evidence="4 5" id="KW-0472">Membrane</keyword>
<evidence type="ECO:0000256" key="5">
    <source>
        <dbReference type="SAM" id="Phobius"/>
    </source>
</evidence>
<keyword evidence="2 5" id="KW-0812">Transmembrane</keyword>
<evidence type="ECO:0000256" key="1">
    <source>
        <dbReference type="ARBA" id="ARBA00004141"/>
    </source>
</evidence>
<keyword evidence="3 5" id="KW-1133">Transmembrane helix</keyword>
<dbReference type="Proteomes" id="UP001596003">
    <property type="component" value="Unassembled WGS sequence"/>
</dbReference>
<sequence length="69" mass="7947">MKSRVTALILTFFLGGIGIHKFYLGQSVQGIFYFLFCWTFIPSILALFQFIGLLLMSDHSFNLKYNNGF</sequence>
<comment type="subcellular location">
    <subcellularLocation>
        <location evidence="1">Membrane</location>
        <topology evidence="1">Multi-pass membrane protein</topology>
    </subcellularLocation>
</comment>
<reference evidence="8" key="1">
    <citation type="journal article" date="2019" name="Int. J. Syst. Evol. Microbiol.">
        <title>The Global Catalogue of Microorganisms (GCM) 10K type strain sequencing project: providing services to taxonomists for standard genome sequencing and annotation.</title>
        <authorList>
            <consortium name="The Broad Institute Genomics Platform"/>
            <consortium name="The Broad Institute Genome Sequencing Center for Infectious Disease"/>
            <person name="Wu L."/>
            <person name="Ma J."/>
        </authorList>
    </citation>
    <scope>NUCLEOTIDE SEQUENCE [LARGE SCALE GENOMIC DNA]</scope>
    <source>
        <strain evidence="8">NBRC 103627</strain>
    </source>
</reference>
<feature type="domain" description="TM2" evidence="6">
    <location>
        <begin position="2"/>
        <end position="51"/>
    </location>
</feature>
<evidence type="ECO:0000259" key="6">
    <source>
        <dbReference type="Pfam" id="PF05154"/>
    </source>
</evidence>
<accession>A0ABV8ZEM3</accession>
<gene>
    <name evidence="7" type="ORF">ACFO3N_07975</name>
</gene>
<organism evidence="7 8">
    <name type="scientific">Flavobacterium chungangensis</name>
    <dbReference type="NCBI Taxonomy" id="2708132"/>
    <lineage>
        <taxon>Bacteria</taxon>
        <taxon>Pseudomonadati</taxon>
        <taxon>Bacteroidota</taxon>
        <taxon>Flavobacteriia</taxon>
        <taxon>Flavobacteriales</taxon>
        <taxon>Flavobacteriaceae</taxon>
        <taxon>Flavobacterium</taxon>
    </lineage>
</organism>
<dbReference type="Pfam" id="PF05154">
    <property type="entry name" value="TM2"/>
    <property type="match status" value="1"/>
</dbReference>
<evidence type="ECO:0000256" key="2">
    <source>
        <dbReference type="ARBA" id="ARBA00022692"/>
    </source>
</evidence>
<evidence type="ECO:0000313" key="7">
    <source>
        <dbReference type="EMBL" id="MFC4476997.1"/>
    </source>
</evidence>